<evidence type="ECO:0000313" key="1">
    <source>
        <dbReference type="EMBL" id="KDQ21767.1"/>
    </source>
</evidence>
<protein>
    <submittedName>
        <fullName evidence="1">Uncharacterized protein</fullName>
    </submittedName>
</protein>
<dbReference type="AlphaFoldDB" id="A0A067NCC8"/>
<evidence type="ECO:0000313" key="2">
    <source>
        <dbReference type="Proteomes" id="UP000027195"/>
    </source>
</evidence>
<dbReference type="EMBL" id="KL198016">
    <property type="protein sequence ID" value="KDQ21767.1"/>
    <property type="molecule type" value="Genomic_DNA"/>
</dbReference>
<name>A0A067NCC8_BOTB1</name>
<keyword evidence="2" id="KW-1185">Reference proteome</keyword>
<organism evidence="1 2">
    <name type="scientific">Botryobasidium botryosum (strain FD-172 SS1)</name>
    <dbReference type="NCBI Taxonomy" id="930990"/>
    <lineage>
        <taxon>Eukaryota</taxon>
        <taxon>Fungi</taxon>
        <taxon>Dikarya</taxon>
        <taxon>Basidiomycota</taxon>
        <taxon>Agaricomycotina</taxon>
        <taxon>Agaricomycetes</taxon>
        <taxon>Cantharellales</taxon>
        <taxon>Botryobasidiaceae</taxon>
        <taxon>Botryobasidium</taxon>
    </lineage>
</organism>
<gene>
    <name evidence="1" type="ORF">BOTBODRAFT_26194</name>
</gene>
<proteinExistence type="predicted"/>
<accession>A0A067NCC8</accession>
<dbReference type="Proteomes" id="UP000027195">
    <property type="component" value="Unassembled WGS sequence"/>
</dbReference>
<dbReference type="HOGENOM" id="CLU_2446568_0_0_1"/>
<reference evidence="2" key="1">
    <citation type="journal article" date="2014" name="Proc. Natl. Acad. Sci. U.S.A.">
        <title>Extensive sampling of basidiomycete genomes demonstrates inadequacy of the white-rot/brown-rot paradigm for wood decay fungi.</title>
        <authorList>
            <person name="Riley R."/>
            <person name="Salamov A.A."/>
            <person name="Brown D.W."/>
            <person name="Nagy L.G."/>
            <person name="Floudas D."/>
            <person name="Held B.W."/>
            <person name="Levasseur A."/>
            <person name="Lombard V."/>
            <person name="Morin E."/>
            <person name="Otillar R."/>
            <person name="Lindquist E.A."/>
            <person name="Sun H."/>
            <person name="LaButti K.M."/>
            <person name="Schmutz J."/>
            <person name="Jabbour D."/>
            <person name="Luo H."/>
            <person name="Baker S.E."/>
            <person name="Pisabarro A.G."/>
            <person name="Walton J.D."/>
            <person name="Blanchette R.A."/>
            <person name="Henrissat B."/>
            <person name="Martin F."/>
            <person name="Cullen D."/>
            <person name="Hibbett D.S."/>
            <person name="Grigoriev I.V."/>
        </authorList>
    </citation>
    <scope>NUCLEOTIDE SEQUENCE [LARGE SCALE GENOMIC DNA]</scope>
    <source>
        <strain evidence="2">FD-172 SS1</strain>
    </source>
</reference>
<sequence>MTHDDTHARPLVQSPPTVSCSVHFQFVCRANVCDELLAPCVYDVASTSRSRSSLAALKLQVPPWAATVRNSLLTTTIWRHCKMMGDDGDDGDNDGDH</sequence>
<dbReference type="InParanoid" id="A0A067NCC8"/>